<dbReference type="EMBL" id="HBIJ01021145">
    <property type="protein sequence ID" value="CAE0372979.1"/>
    <property type="molecule type" value="Transcribed_RNA"/>
</dbReference>
<keyword evidence="2" id="KW-0732">Signal</keyword>
<gene>
    <name evidence="3" type="ORF">ALAG00032_LOCUS13764</name>
    <name evidence="4" type="ORF">ALAG00032_LOCUS13765</name>
</gene>
<evidence type="ECO:0000313" key="3">
    <source>
        <dbReference type="EMBL" id="CAE0372979.1"/>
    </source>
</evidence>
<organism evidence="4">
    <name type="scientific">Aureoumbra lagunensis</name>
    <dbReference type="NCBI Taxonomy" id="44058"/>
    <lineage>
        <taxon>Eukaryota</taxon>
        <taxon>Sar</taxon>
        <taxon>Stramenopiles</taxon>
        <taxon>Ochrophyta</taxon>
        <taxon>Pelagophyceae</taxon>
        <taxon>Pelagomonadales</taxon>
        <taxon>Aureoumbra</taxon>
    </lineage>
</organism>
<reference evidence="4" key="1">
    <citation type="submission" date="2021-01" db="EMBL/GenBank/DDBJ databases">
        <authorList>
            <person name="Corre E."/>
            <person name="Pelletier E."/>
            <person name="Niang G."/>
            <person name="Scheremetjew M."/>
            <person name="Finn R."/>
            <person name="Kale V."/>
            <person name="Holt S."/>
            <person name="Cochrane G."/>
            <person name="Meng A."/>
            <person name="Brown T."/>
            <person name="Cohen L."/>
        </authorList>
    </citation>
    <scope>NUCLEOTIDE SEQUENCE</scope>
    <source>
        <strain evidence="4">CCMP1510</strain>
    </source>
</reference>
<proteinExistence type="predicted"/>
<feature type="signal peptide" evidence="2">
    <location>
        <begin position="1"/>
        <end position="15"/>
    </location>
</feature>
<evidence type="ECO:0000313" key="4">
    <source>
        <dbReference type="EMBL" id="CAE0372980.1"/>
    </source>
</evidence>
<accession>A0A6S8FAE9</accession>
<protein>
    <submittedName>
        <fullName evidence="4">Uncharacterized protein</fullName>
    </submittedName>
</protein>
<evidence type="ECO:0000256" key="2">
    <source>
        <dbReference type="SAM" id="SignalP"/>
    </source>
</evidence>
<dbReference type="AlphaFoldDB" id="A0A6S8FAE9"/>
<feature type="chain" id="PRO_5036191390" evidence="2">
    <location>
        <begin position="16"/>
        <end position="400"/>
    </location>
</feature>
<feature type="region of interest" description="Disordered" evidence="1">
    <location>
        <begin position="377"/>
        <end position="400"/>
    </location>
</feature>
<sequence length="400" mass="46481">MWKIAVLLLVRVIKSEREKTINVCGREGDVCHCNGEVRYGVGYFSQREIRKDVNESIFCKLGHFMQNKKNLASLRNKAKNCLCKNKKRRVALCFWGVNRSLNRTIDSLKKFIVKPLQKANVDFDIFFHTYSLETIDSFWARERSALVEGAINEYQQLSKLGKIRRWEATEQTLFDHETNYSFFTKTQNIYPLGTMKNMIRSLNSLKRVTDLWLLEEEARGGAFLRKEITNLTTKLEKQQKMNGKEKRGFYDAIVYLRPDLEFLSPLNVSLLFSIGNRDLYTPIWSTYHGLNDRFAAGAPKAVLSFGHRLHHLQFFASLGNEVHSERFLAWAVQEHAQVKPVFSKEPCGIRMRTSGPSSYDCLRIESRFMHHPALKVQQWRSSGRNNPRKNKFSQKLGKIG</sequence>
<dbReference type="EMBL" id="HBIJ01021146">
    <property type="protein sequence ID" value="CAE0372980.1"/>
    <property type="molecule type" value="Transcribed_RNA"/>
</dbReference>
<evidence type="ECO:0000256" key="1">
    <source>
        <dbReference type="SAM" id="MobiDB-lite"/>
    </source>
</evidence>
<name>A0A6S8FAE9_9STRA</name>